<evidence type="ECO:0000313" key="1">
    <source>
        <dbReference type="EMBL" id="MEX3742869.1"/>
    </source>
</evidence>
<name>A0ABV3VS34_9MYCO</name>
<evidence type="ECO:0000313" key="2">
    <source>
        <dbReference type="Proteomes" id="UP001558474"/>
    </source>
</evidence>
<dbReference type="EMBL" id="JBDLOU010000122">
    <property type="protein sequence ID" value="MEX3742869.1"/>
    <property type="molecule type" value="Genomic_DNA"/>
</dbReference>
<keyword evidence="2" id="KW-1185">Reference proteome</keyword>
<dbReference type="Proteomes" id="UP001558474">
    <property type="component" value="Unassembled WGS sequence"/>
</dbReference>
<dbReference type="RefSeq" id="WP_346404468.1">
    <property type="nucleotide sequence ID" value="NZ_JBDLOU010000122.1"/>
</dbReference>
<comment type="caution">
    <text evidence="1">The sequence shown here is derived from an EMBL/GenBank/DDBJ whole genome shotgun (WGS) entry which is preliminary data.</text>
</comment>
<proteinExistence type="predicted"/>
<sequence>MVIADTAVRARAPRMLRSQQRDPMPVPGLDDCESATAELACQAERDTFAGVERLVELVTHLGLNPALPTMVVNGQPTAVAEPIRHVLSWCAECPFKRSCYALMTVGTHRYTGIAGGELLHNGKPYQPRAGRVRRRRRA</sequence>
<protein>
    <recommendedName>
        <fullName evidence="3">4Fe-4S Wbl-type domain-containing protein</fullName>
    </recommendedName>
</protein>
<gene>
    <name evidence="1" type="ORF">ABFW12_31975</name>
</gene>
<evidence type="ECO:0008006" key="3">
    <source>
        <dbReference type="Google" id="ProtNLM"/>
    </source>
</evidence>
<accession>A0ABV3VS34</accession>
<reference evidence="1 2" key="1">
    <citation type="submission" date="2024-04" db="EMBL/GenBank/DDBJ databases">
        <title>Genomic Markers of Mycobacteria.</title>
        <authorList>
            <person name="Soliman M.S."/>
            <person name="Elkholy A."/>
            <person name="Soliman N.S."/>
            <person name="Abbas A."/>
            <person name="Khayrat S."/>
            <person name="Shawky S."/>
        </authorList>
    </citation>
    <scope>NUCLEOTIDE SEQUENCE [LARGE SCALE GENOMIC DNA]</scope>
    <source>
        <strain evidence="1 2">Egy-CU-AM5</strain>
    </source>
</reference>
<organism evidence="1 2">
    <name type="scientific">Mycolicibacterium porcinum</name>
    <dbReference type="NCBI Taxonomy" id="39693"/>
    <lineage>
        <taxon>Bacteria</taxon>
        <taxon>Bacillati</taxon>
        <taxon>Actinomycetota</taxon>
        <taxon>Actinomycetes</taxon>
        <taxon>Mycobacteriales</taxon>
        <taxon>Mycobacteriaceae</taxon>
        <taxon>Mycolicibacterium</taxon>
    </lineage>
</organism>